<evidence type="ECO:0000256" key="3">
    <source>
        <dbReference type="SAM" id="Phobius"/>
    </source>
</evidence>
<dbReference type="Pfam" id="PF01522">
    <property type="entry name" value="Polysacc_deac_1"/>
    <property type="match status" value="1"/>
</dbReference>
<dbReference type="SUPFAM" id="SSF88713">
    <property type="entry name" value="Glycoside hydrolase/deacetylase"/>
    <property type="match status" value="1"/>
</dbReference>
<dbReference type="GO" id="GO:0005975">
    <property type="term" value="P:carbohydrate metabolic process"/>
    <property type="evidence" value="ECO:0007669"/>
    <property type="project" value="InterPro"/>
</dbReference>
<evidence type="ECO:0000313" key="6">
    <source>
        <dbReference type="Proteomes" id="UP000037267"/>
    </source>
</evidence>
<organism evidence="5 6">
    <name type="scientific">Gottschalkia purinilytica</name>
    <name type="common">Clostridium purinilyticum</name>
    <dbReference type="NCBI Taxonomy" id="1503"/>
    <lineage>
        <taxon>Bacteria</taxon>
        <taxon>Bacillati</taxon>
        <taxon>Bacillota</taxon>
        <taxon>Tissierellia</taxon>
        <taxon>Tissierellales</taxon>
        <taxon>Gottschalkiaceae</taxon>
        <taxon>Gottschalkia</taxon>
    </lineage>
</organism>
<comment type="subcellular location">
    <subcellularLocation>
        <location evidence="1">Secreted</location>
    </subcellularLocation>
</comment>
<dbReference type="PROSITE" id="PS51677">
    <property type="entry name" value="NODB"/>
    <property type="match status" value="1"/>
</dbReference>
<evidence type="ECO:0000259" key="4">
    <source>
        <dbReference type="PROSITE" id="PS51677"/>
    </source>
</evidence>
<dbReference type="PANTHER" id="PTHR34216:SF3">
    <property type="entry name" value="POLY-BETA-1,6-N-ACETYL-D-GLUCOSAMINE N-DEACETYLASE"/>
    <property type="match status" value="1"/>
</dbReference>
<keyword evidence="3" id="KW-1133">Transmembrane helix</keyword>
<dbReference type="InterPro" id="IPR011330">
    <property type="entry name" value="Glyco_hydro/deAcase_b/a-brl"/>
</dbReference>
<dbReference type="GO" id="GO:0005576">
    <property type="term" value="C:extracellular region"/>
    <property type="evidence" value="ECO:0007669"/>
    <property type="project" value="UniProtKB-SubCell"/>
</dbReference>
<evidence type="ECO:0000256" key="1">
    <source>
        <dbReference type="ARBA" id="ARBA00004613"/>
    </source>
</evidence>
<dbReference type="RefSeq" id="WP_050353886.1">
    <property type="nucleotide sequence ID" value="NZ_LGSS01000001.1"/>
</dbReference>
<comment type="caution">
    <text evidence="5">The sequence shown here is derived from an EMBL/GenBank/DDBJ whole genome shotgun (WGS) entry which is preliminary data.</text>
</comment>
<keyword evidence="3" id="KW-0812">Transmembrane</keyword>
<proteinExistence type="predicted"/>
<dbReference type="InterPro" id="IPR051398">
    <property type="entry name" value="Polysacch_Deacetylase"/>
</dbReference>
<protein>
    <submittedName>
        <fullName evidence="5">Polysaccharide deacetylase</fullName>
    </submittedName>
</protein>
<dbReference type="EMBL" id="LGSS01000001">
    <property type="protein sequence ID" value="KNF10164.1"/>
    <property type="molecule type" value="Genomic_DNA"/>
</dbReference>
<dbReference type="Proteomes" id="UP000037267">
    <property type="component" value="Unassembled WGS sequence"/>
</dbReference>
<sequence length="282" mass="33125">MTEKAKIAITTIVFVIIFGIFSFKYREKNKEGQYIPVLMYHNVLPNPDKAKINYSMKPELFEKHMRILKERGYNTVTVTELYDYFYNKRSLPSNPILITLDDGKMNNYDYAYPIFKKLNMKGSMFVIGHTLKEKGNGEYLTWDKIREMNKSGLIDIQSHTFDLHHLIDREYAIFHKNPNENDEDYRKRIIEDFKSSKKLIENNTKKEVVGLAYPYGKYNENIEKMAKAAGYKLTFSTKLGVLDKQGSPYSINRINIDGRCSTTRLLIEIKFFKILKFLKSII</sequence>
<dbReference type="Gene3D" id="3.20.20.370">
    <property type="entry name" value="Glycoside hydrolase/deacetylase"/>
    <property type="match status" value="1"/>
</dbReference>
<dbReference type="InterPro" id="IPR002509">
    <property type="entry name" value="NODB_dom"/>
</dbReference>
<gene>
    <name evidence="5" type="ORF">CLPU_1c03290</name>
</gene>
<dbReference type="AlphaFoldDB" id="A0A0L0WFC0"/>
<feature type="transmembrane region" description="Helical" evidence="3">
    <location>
        <begin position="6"/>
        <end position="23"/>
    </location>
</feature>
<keyword evidence="3" id="KW-0472">Membrane</keyword>
<name>A0A0L0WFC0_GOTPU</name>
<evidence type="ECO:0000256" key="2">
    <source>
        <dbReference type="ARBA" id="ARBA00022729"/>
    </source>
</evidence>
<dbReference type="PANTHER" id="PTHR34216">
    <property type="match status" value="1"/>
</dbReference>
<feature type="domain" description="NodB homology" evidence="4">
    <location>
        <begin position="94"/>
        <end position="282"/>
    </location>
</feature>
<keyword evidence="2" id="KW-0732">Signal</keyword>
<keyword evidence="6" id="KW-1185">Reference proteome</keyword>
<reference evidence="6" key="1">
    <citation type="submission" date="2015-07" db="EMBL/GenBank/DDBJ databases">
        <title>Draft genome sequence of the purine-degrading Gottschalkia purinilyticum DSM 1384 (formerly Clostridium purinilyticum).</title>
        <authorList>
            <person name="Poehlein A."/>
            <person name="Schiel-Bengelsdorf B."/>
            <person name="Bengelsdorf F.R."/>
            <person name="Daniel R."/>
            <person name="Duerre P."/>
        </authorList>
    </citation>
    <scope>NUCLEOTIDE SEQUENCE [LARGE SCALE GENOMIC DNA]</scope>
    <source>
        <strain evidence="6">DSM 1384</strain>
    </source>
</reference>
<dbReference type="CDD" id="cd10969">
    <property type="entry name" value="CE4_Ecf1_like_5s"/>
    <property type="match status" value="1"/>
</dbReference>
<evidence type="ECO:0000313" key="5">
    <source>
        <dbReference type="EMBL" id="KNF10164.1"/>
    </source>
</evidence>
<dbReference type="OrthoDB" id="9778320at2"/>
<accession>A0A0L0WFC0</accession>
<dbReference type="GO" id="GO:0016810">
    <property type="term" value="F:hydrolase activity, acting on carbon-nitrogen (but not peptide) bonds"/>
    <property type="evidence" value="ECO:0007669"/>
    <property type="project" value="InterPro"/>
</dbReference>